<reference evidence="3 4" key="1">
    <citation type="submission" date="2019-11" db="EMBL/GenBank/DDBJ databases">
        <title>Draft Genome Sequences of Six Type Strains of the Genus Massilia.</title>
        <authorList>
            <person name="Miess H."/>
            <person name="Frediansyah A."/>
            <person name="Goeker M."/>
            <person name="Gross H."/>
        </authorList>
    </citation>
    <scope>NUCLEOTIDE SEQUENCE [LARGE SCALE GENOMIC DNA]</scope>
    <source>
        <strain evidence="3 4">DSM 17513</strain>
    </source>
</reference>
<dbReference type="EMBL" id="WNWM01000002">
    <property type="protein sequence ID" value="MUI15932.1"/>
    <property type="molecule type" value="Genomic_DNA"/>
</dbReference>
<feature type="compositionally biased region" description="Acidic residues" evidence="1">
    <location>
        <begin position="53"/>
        <end position="66"/>
    </location>
</feature>
<protein>
    <submittedName>
        <fullName evidence="3">DUF1176 domain-containing protein</fullName>
    </submittedName>
</protein>
<keyword evidence="2" id="KW-0732">Signal</keyword>
<gene>
    <name evidence="3" type="ORF">GJV26_26235</name>
</gene>
<evidence type="ECO:0000256" key="2">
    <source>
        <dbReference type="SAM" id="SignalP"/>
    </source>
</evidence>
<evidence type="ECO:0000313" key="3">
    <source>
        <dbReference type="EMBL" id="MUI15932.1"/>
    </source>
</evidence>
<dbReference type="AlphaFoldDB" id="A0A6I3XRI7"/>
<accession>A0A6I3XRI7</accession>
<dbReference type="Pfam" id="PF06674">
    <property type="entry name" value="DUF1176"/>
    <property type="match status" value="1"/>
</dbReference>
<comment type="caution">
    <text evidence="3">The sequence shown here is derived from an EMBL/GenBank/DDBJ whole genome shotgun (WGS) entry which is preliminary data.</text>
</comment>
<evidence type="ECO:0000256" key="1">
    <source>
        <dbReference type="SAM" id="MobiDB-lite"/>
    </source>
</evidence>
<name>A0A6I3XRI7_9BURK</name>
<evidence type="ECO:0000313" key="4">
    <source>
        <dbReference type="Proteomes" id="UP000431684"/>
    </source>
</evidence>
<feature type="region of interest" description="Disordered" evidence="1">
    <location>
        <begin position="48"/>
        <end position="68"/>
    </location>
</feature>
<organism evidence="3 4">
    <name type="scientific">Pseudoduganella dura</name>
    <dbReference type="NCBI Taxonomy" id="321982"/>
    <lineage>
        <taxon>Bacteria</taxon>
        <taxon>Pseudomonadati</taxon>
        <taxon>Pseudomonadota</taxon>
        <taxon>Betaproteobacteria</taxon>
        <taxon>Burkholderiales</taxon>
        <taxon>Oxalobacteraceae</taxon>
        <taxon>Telluria group</taxon>
        <taxon>Pseudoduganella</taxon>
    </lineage>
</organism>
<dbReference type="OrthoDB" id="6183301at2"/>
<sequence length="362" mass="38268">MKKLLCAAVPSLALASAVFAGELRGIEFADSDWEIVCDNTRTCRAAGYHPLSNDDDDGSDDDGDTDAADKTLPVSVLLTRKAGPGQPVAGELQIGHGAGALTDIHPGNVSLTMLIDAAPVGLVALADEDWTARLTPAQVEALLVALLHHGKIEWTDGKSKWRLSDKGATAVMLKMDEFQGRPGTPGALVAKGDRAERHALPAVPAPVVVAPRVPADGRVQLSRASRKALRDALIASAGDECPALENSLRASDYIHVQRLSGTRLVASATCWMGASGVGEAYWVINASPPFAPRIVTTDGMYSNGTIRTAGRASMAGCADFEEWTWNGKRFVQTRKGTTGMCRGISLGGAWPLPVLVTDVRRR</sequence>
<feature type="chain" id="PRO_5026134777" evidence="2">
    <location>
        <begin position="21"/>
        <end position="362"/>
    </location>
</feature>
<dbReference type="InterPro" id="IPR009560">
    <property type="entry name" value="DUF1176"/>
</dbReference>
<proteinExistence type="predicted"/>
<feature type="signal peptide" evidence="2">
    <location>
        <begin position="1"/>
        <end position="20"/>
    </location>
</feature>
<dbReference type="Proteomes" id="UP000431684">
    <property type="component" value="Unassembled WGS sequence"/>
</dbReference>
<keyword evidence="4" id="KW-1185">Reference proteome</keyword>
<dbReference type="RefSeq" id="WP_155711559.1">
    <property type="nucleotide sequence ID" value="NZ_BMWU01000015.1"/>
</dbReference>